<organism evidence="1 2">
    <name type="scientific">Paramecium tetraurelia</name>
    <dbReference type="NCBI Taxonomy" id="5888"/>
    <lineage>
        <taxon>Eukaryota</taxon>
        <taxon>Sar</taxon>
        <taxon>Alveolata</taxon>
        <taxon>Ciliophora</taxon>
        <taxon>Intramacronucleata</taxon>
        <taxon>Oligohymenophorea</taxon>
        <taxon>Peniculida</taxon>
        <taxon>Parameciidae</taxon>
        <taxon>Paramecium</taxon>
    </lineage>
</organism>
<dbReference type="InParanoid" id="A0BG17"/>
<evidence type="ECO:0000313" key="2">
    <source>
        <dbReference type="Proteomes" id="UP000000600"/>
    </source>
</evidence>
<dbReference type="HOGENOM" id="CLU_1762306_0_0_1"/>
<sequence length="148" mass="17042">MTLTPKTVSKPMINTSSSSYLNSYQNSATQNKSSYMKNRQYLFESNKSSAGDIISQYNNTAKSHLKVPLFQSQSTMQLSSKSEIMKPHQINQTKYSSRISNFTTTNNYSYLSDNIVHPNSYIKHAELDKKYEQIHKVSETKFRTKIFS</sequence>
<dbReference type="GeneID" id="5010666"/>
<gene>
    <name evidence="1" type="ORF">GSPATT00028519001</name>
</gene>
<dbReference type="EMBL" id="CT867992">
    <property type="protein sequence ID" value="CAK57484.1"/>
    <property type="molecule type" value="Genomic_DNA"/>
</dbReference>
<evidence type="ECO:0000313" key="1">
    <source>
        <dbReference type="EMBL" id="CAK57484.1"/>
    </source>
</evidence>
<dbReference type="AlphaFoldDB" id="A0BG17"/>
<dbReference type="RefSeq" id="XP_001424882.1">
    <property type="nucleotide sequence ID" value="XM_001424845.1"/>
</dbReference>
<name>A0BG17_PARTE</name>
<dbReference type="Proteomes" id="UP000000600">
    <property type="component" value="Unassembled WGS sequence"/>
</dbReference>
<accession>A0BG17</accession>
<proteinExistence type="predicted"/>
<dbReference type="KEGG" id="ptm:GSPATT00028519001"/>
<keyword evidence="2" id="KW-1185">Reference proteome</keyword>
<protein>
    <submittedName>
        <fullName evidence="1">Uncharacterized protein</fullName>
    </submittedName>
</protein>
<reference evidence="1 2" key="1">
    <citation type="journal article" date="2006" name="Nature">
        <title>Global trends of whole-genome duplications revealed by the ciliate Paramecium tetraurelia.</title>
        <authorList>
            <consortium name="Genoscope"/>
            <person name="Aury J.-M."/>
            <person name="Jaillon O."/>
            <person name="Duret L."/>
            <person name="Noel B."/>
            <person name="Jubin C."/>
            <person name="Porcel B.M."/>
            <person name="Segurens B."/>
            <person name="Daubin V."/>
            <person name="Anthouard V."/>
            <person name="Aiach N."/>
            <person name="Arnaiz O."/>
            <person name="Billaut A."/>
            <person name="Beisson J."/>
            <person name="Blanc I."/>
            <person name="Bouhouche K."/>
            <person name="Camara F."/>
            <person name="Duharcourt S."/>
            <person name="Guigo R."/>
            <person name="Gogendeau D."/>
            <person name="Katinka M."/>
            <person name="Keller A.-M."/>
            <person name="Kissmehl R."/>
            <person name="Klotz C."/>
            <person name="Koll F."/>
            <person name="Le Moue A."/>
            <person name="Lepere C."/>
            <person name="Malinsky S."/>
            <person name="Nowacki M."/>
            <person name="Nowak J.K."/>
            <person name="Plattner H."/>
            <person name="Poulain J."/>
            <person name="Ruiz F."/>
            <person name="Serrano V."/>
            <person name="Zagulski M."/>
            <person name="Dessen P."/>
            <person name="Betermier M."/>
            <person name="Weissenbach J."/>
            <person name="Scarpelli C."/>
            <person name="Schachter V."/>
            <person name="Sperling L."/>
            <person name="Meyer E."/>
            <person name="Cohen J."/>
            <person name="Wincker P."/>
        </authorList>
    </citation>
    <scope>NUCLEOTIDE SEQUENCE [LARGE SCALE GENOMIC DNA]</scope>
    <source>
        <strain evidence="1 2">Stock d4-2</strain>
    </source>
</reference>